<keyword evidence="1" id="KW-0282">Flagellum</keyword>
<dbReference type="EMBL" id="CM043022">
    <property type="protein sequence ID" value="KAI4457025.1"/>
    <property type="molecule type" value="Genomic_DNA"/>
</dbReference>
<evidence type="ECO:0000313" key="1">
    <source>
        <dbReference type="EMBL" id="KAI4457025.1"/>
    </source>
</evidence>
<proteinExistence type="predicted"/>
<evidence type="ECO:0000313" key="2">
    <source>
        <dbReference type="Proteomes" id="UP001056778"/>
    </source>
</evidence>
<organism evidence="1 2">
    <name type="scientific">Holotrichia oblita</name>
    <name type="common">Chafer beetle</name>
    <dbReference type="NCBI Taxonomy" id="644536"/>
    <lineage>
        <taxon>Eukaryota</taxon>
        <taxon>Metazoa</taxon>
        <taxon>Ecdysozoa</taxon>
        <taxon>Arthropoda</taxon>
        <taxon>Hexapoda</taxon>
        <taxon>Insecta</taxon>
        <taxon>Pterygota</taxon>
        <taxon>Neoptera</taxon>
        <taxon>Endopterygota</taxon>
        <taxon>Coleoptera</taxon>
        <taxon>Polyphaga</taxon>
        <taxon>Scarabaeiformia</taxon>
        <taxon>Scarabaeidae</taxon>
        <taxon>Melolonthinae</taxon>
        <taxon>Holotrichia</taxon>
    </lineage>
</organism>
<gene>
    <name evidence="1" type="ORF">MML48_8g00007651</name>
</gene>
<keyword evidence="1" id="KW-0966">Cell projection</keyword>
<sequence length="1234" mass="142148">MAIPVPQPRLVLGLQTNIKGNAQFINDEEVIYPVGGVLCVHNFYQRRQKFIKLGDKGQNVTSIAVSPNRYMFYRRIIAIAESGEKPFATLFDAQTCKKRKQILLPADRECSAKEFAAMGFTADSKSILVVTGDPEWALYLFKCEKGKLESVTRANNSNGTGTVVQIANNPTDSNLVVLVGNQLFRMLACSENSWRQFGFCKADQINITCAAWITQDRLLAGTIDGRIMALENGEIKAIYTATEFMVLNFKVAEGGESNGAAIEEIEFTKYGDTQEIRALFNFNKGFAYAHSPGTVYLFEKETPHKYRRRNIFKIPDNHIEHEEAEEASQIVMNEINFLSINISEDRLLASCNETQLYVVRLWGQDLNAAPEIQFQEMGMNLHHGPIGGMAVCAWKPIFITSGAYDRTLRIWNFENETLELYKKYLEDIHGLDLHPTGLFTIVGFSDKLRFLTILMDDFSTTREFPVRNCKLCSFSNLGHLFAAANGNVIQVYSSISFEHMFNLKGHNGRVTGISWMHDDYKMVSCGTEGAVYEWQISTTRRISETIIKSCQFADVNMTNDGKSVFAVGSDGRLREIMNCNVHRDVMVTSSGLDTVLLSNSDLMLFVTGNSGVVFSVKLPVLDNAEYQEYTVHSTKITHTAITYDDKYLITCSHDGCIVLWRLLNIEGKAVKLDKEFTPSTEILIGRGDLEEKFAIIKDLQLRMHELETEHAYQMRQSEALHNATIKDIHEGYCSAIEELKEKNEQLEIDHMQEINNINTEITKLKSGHEVFVQTLESNYNEKLIVEYEKYIKLEEKMDKMRIRYDKELEDLHASKKESETNITNNFIQKLNEKEVQLEELIEESKQRNKEHELIKQQIEDDADREIYEIKTTYEKQLTDEQDANVRLKGETQIIKKKLMASQKEIDDLKHTVHTHENEQYKLKQIILGLEKDIVDLKKEISERDSTIQDKEKRIFELKRKNQELEKFKFILDFKINELKSQIEPRDRTIREQMEQITDMVNELENLQKIIVSLDVQLNELREKLKAADSEIKREITKNRAAKAALKKIRNDIHYASGFIQDIPRLQKAVKDMYHKYNADKDFAIIQAEDQEAKNEFLRQRDFLERTVKTLQIQVSKQTTAVMDKVKLVEENAELISETNYLRRDLKTELRKNMKMEALLGLTKKVMTNRESEKRLNDAVATRQEIHSEYKQKITDDEKCIQALQDENTRLLTKLTEEQEEEGKEAVTHVPGDLK</sequence>
<name>A0ACB9SV79_HOLOL</name>
<keyword evidence="1" id="KW-0969">Cilium</keyword>
<dbReference type="Proteomes" id="UP001056778">
    <property type="component" value="Chromosome 8"/>
</dbReference>
<reference evidence="1" key="1">
    <citation type="submission" date="2022-04" db="EMBL/GenBank/DDBJ databases">
        <title>Chromosome-scale genome assembly of Holotrichia oblita Faldermann.</title>
        <authorList>
            <person name="Rongchong L."/>
        </authorList>
    </citation>
    <scope>NUCLEOTIDE SEQUENCE</scope>
    <source>
        <strain evidence="1">81SQS9</strain>
    </source>
</reference>
<keyword evidence="2" id="KW-1185">Reference proteome</keyword>
<accession>A0ACB9SV79</accession>
<comment type="caution">
    <text evidence="1">The sequence shown here is derived from an EMBL/GenBank/DDBJ whole genome shotgun (WGS) entry which is preliminary data.</text>
</comment>
<protein>
    <submittedName>
        <fullName evidence="1">Cilia- and flagella-associated protein 57</fullName>
    </submittedName>
</protein>